<dbReference type="InterPro" id="IPR042211">
    <property type="entry name" value="CRISPR-assoc_Cas1_N"/>
</dbReference>
<evidence type="ECO:0000256" key="9">
    <source>
        <dbReference type="ARBA" id="ARBA00038592"/>
    </source>
</evidence>
<evidence type="ECO:0000256" key="1">
    <source>
        <dbReference type="ARBA" id="ARBA00022722"/>
    </source>
</evidence>
<keyword evidence="4" id="KW-0378">Hydrolase</keyword>
<evidence type="ECO:0000256" key="2">
    <source>
        <dbReference type="ARBA" id="ARBA00022723"/>
    </source>
</evidence>
<evidence type="ECO:0000256" key="4">
    <source>
        <dbReference type="ARBA" id="ARBA00022801"/>
    </source>
</evidence>
<keyword evidence="11" id="KW-1185">Reference proteome</keyword>
<dbReference type="RefSeq" id="WP_265266152.1">
    <property type="nucleotide sequence ID" value="NZ_JAIHOM010000120.1"/>
</dbReference>
<dbReference type="PANTHER" id="PTHR34353:SF2">
    <property type="entry name" value="CRISPR-ASSOCIATED ENDONUCLEASE CAS1 1"/>
    <property type="match status" value="1"/>
</dbReference>
<dbReference type="InterPro" id="IPR002729">
    <property type="entry name" value="CRISPR-assoc_Cas1"/>
</dbReference>
<gene>
    <name evidence="10" type="primary">cas1</name>
    <name evidence="10" type="ORF">K4A83_18510</name>
</gene>
<comment type="subunit">
    <text evidence="9">Homodimer, forms a heterotetramer with a Cas2 homodimer.</text>
</comment>
<dbReference type="Pfam" id="PF01867">
    <property type="entry name" value="Cas_Cas1"/>
    <property type="match status" value="1"/>
</dbReference>
<dbReference type="Proteomes" id="UP001526426">
    <property type="component" value="Unassembled WGS sequence"/>
</dbReference>
<keyword evidence="8" id="KW-0464">Manganese</keyword>
<sequence length="311" mass="35693">MKLSNSLQLMENQTLYLTQPGSFLTTDGRDFAIVQQDQILTRVPIANIQQIVAFTGCDFSKLVVPTAQRYEIPLIFLADHGKMISRLEPPEKAVYLAQQYQSLHQPDFGLQLAQSLLWGRWQNGITLLSHWYRRYTSDVLYRAITQLKESLDTLPTLSHLSAVKVWAQSITPLYRTSWQFLFCQWGAFNLKLDEGYSLAAALLSQELYALLRQAGCSPHVGTLHPDCQNHLPLPCDLMEQFRPLLDQWVGQNSRLLHPHCSLTAWEEFLQTPYTHPYGGVMTLRDCFAWQVREYVTALTEGTAYRPFLLVQ</sequence>
<dbReference type="GO" id="GO:0004519">
    <property type="term" value="F:endonuclease activity"/>
    <property type="evidence" value="ECO:0007669"/>
    <property type="project" value="UniProtKB-KW"/>
</dbReference>
<keyword evidence="3 10" id="KW-0255">Endonuclease</keyword>
<keyword evidence="5" id="KW-0460">Magnesium</keyword>
<protein>
    <submittedName>
        <fullName evidence="10">CRISPR-associated endonuclease Cas1</fullName>
    </submittedName>
</protein>
<dbReference type="NCBIfam" id="TIGR00287">
    <property type="entry name" value="cas1"/>
    <property type="match status" value="1"/>
</dbReference>
<dbReference type="EMBL" id="JAIHOM010000120">
    <property type="protein sequence ID" value="MCW6038250.1"/>
    <property type="molecule type" value="Genomic_DNA"/>
</dbReference>
<evidence type="ECO:0000256" key="3">
    <source>
        <dbReference type="ARBA" id="ARBA00022759"/>
    </source>
</evidence>
<evidence type="ECO:0000313" key="10">
    <source>
        <dbReference type="EMBL" id="MCW6038250.1"/>
    </source>
</evidence>
<evidence type="ECO:0000256" key="7">
    <source>
        <dbReference type="ARBA" id="ARBA00023125"/>
    </source>
</evidence>
<evidence type="ECO:0000256" key="6">
    <source>
        <dbReference type="ARBA" id="ARBA00023118"/>
    </source>
</evidence>
<dbReference type="Gene3D" id="3.100.10.20">
    <property type="entry name" value="CRISPR-associated endonuclease Cas1, N-terminal domain"/>
    <property type="match status" value="1"/>
</dbReference>
<evidence type="ECO:0000256" key="8">
    <source>
        <dbReference type="ARBA" id="ARBA00023211"/>
    </source>
</evidence>
<dbReference type="InterPro" id="IPR042206">
    <property type="entry name" value="CRISPR-assoc_Cas1_C"/>
</dbReference>
<evidence type="ECO:0000313" key="11">
    <source>
        <dbReference type="Proteomes" id="UP001526426"/>
    </source>
</evidence>
<dbReference type="CDD" id="cd09634">
    <property type="entry name" value="Cas1_I-II-III"/>
    <property type="match status" value="1"/>
</dbReference>
<keyword evidence="2" id="KW-0479">Metal-binding</keyword>
<comment type="caution">
    <text evidence="10">The sequence shown here is derived from an EMBL/GenBank/DDBJ whole genome shotgun (WGS) entry which is preliminary data.</text>
</comment>
<dbReference type="PANTHER" id="PTHR34353">
    <property type="entry name" value="CRISPR-ASSOCIATED ENDONUCLEASE CAS1 1"/>
    <property type="match status" value="1"/>
</dbReference>
<dbReference type="Gene3D" id="1.20.120.920">
    <property type="entry name" value="CRISPR-associated endonuclease Cas1, C-terminal domain"/>
    <property type="match status" value="1"/>
</dbReference>
<accession>A0ABT3L9S8</accession>
<proteinExistence type="predicted"/>
<evidence type="ECO:0000256" key="5">
    <source>
        <dbReference type="ARBA" id="ARBA00022842"/>
    </source>
</evidence>
<keyword evidence="7" id="KW-0238">DNA-binding</keyword>
<organism evidence="10 11">
    <name type="scientific">Spirulina subsalsa FACHB-351</name>
    <dbReference type="NCBI Taxonomy" id="234711"/>
    <lineage>
        <taxon>Bacteria</taxon>
        <taxon>Bacillati</taxon>
        <taxon>Cyanobacteriota</taxon>
        <taxon>Cyanophyceae</taxon>
        <taxon>Spirulinales</taxon>
        <taxon>Spirulinaceae</taxon>
        <taxon>Spirulina</taxon>
    </lineage>
</organism>
<dbReference type="InterPro" id="IPR050646">
    <property type="entry name" value="Cas1"/>
</dbReference>
<name>A0ABT3L9S8_9CYAN</name>
<keyword evidence="6" id="KW-0051">Antiviral defense</keyword>
<reference evidence="10 11" key="1">
    <citation type="submission" date="2021-08" db="EMBL/GenBank/DDBJ databases">
        <title>Draft genome sequence of Spirulina subsalsa with high tolerance to salinity and hype-accumulation of phycocyanin.</title>
        <authorList>
            <person name="Pei H."/>
            <person name="Jiang L."/>
        </authorList>
    </citation>
    <scope>NUCLEOTIDE SEQUENCE [LARGE SCALE GENOMIC DNA]</scope>
    <source>
        <strain evidence="10 11">FACHB-351</strain>
    </source>
</reference>
<keyword evidence="1" id="KW-0540">Nuclease</keyword>